<protein>
    <submittedName>
        <fullName evidence="1">Uncharacterized protein</fullName>
    </submittedName>
</protein>
<accession>A0ABU7A2E6</accession>
<proteinExistence type="predicted"/>
<gene>
    <name evidence="1" type="ORF">ATANTOWER_025638</name>
</gene>
<sequence>MGSSPDMVSCTSNKKEQLCIMHVLSFKVNPVRKETIFFSVLCTISAGKHLFKPHVDEQPRKPSSLLPNPCQSSPLTNAIIGQERLLLANNFTTADGERRNSQLSRCTSVSLRSTACFENVLTC</sequence>
<name>A0ABU7A2E6_9TELE</name>
<dbReference type="EMBL" id="JAHUTI010000597">
    <property type="protein sequence ID" value="MED6232251.1"/>
    <property type="molecule type" value="Genomic_DNA"/>
</dbReference>
<organism evidence="1 2">
    <name type="scientific">Ataeniobius toweri</name>
    <dbReference type="NCBI Taxonomy" id="208326"/>
    <lineage>
        <taxon>Eukaryota</taxon>
        <taxon>Metazoa</taxon>
        <taxon>Chordata</taxon>
        <taxon>Craniata</taxon>
        <taxon>Vertebrata</taxon>
        <taxon>Euteleostomi</taxon>
        <taxon>Actinopterygii</taxon>
        <taxon>Neopterygii</taxon>
        <taxon>Teleostei</taxon>
        <taxon>Neoteleostei</taxon>
        <taxon>Acanthomorphata</taxon>
        <taxon>Ovalentaria</taxon>
        <taxon>Atherinomorphae</taxon>
        <taxon>Cyprinodontiformes</taxon>
        <taxon>Goodeidae</taxon>
        <taxon>Ataeniobius</taxon>
    </lineage>
</organism>
<keyword evidence="2" id="KW-1185">Reference proteome</keyword>
<evidence type="ECO:0000313" key="2">
    <source>
        <dbReference type="Proteomes" id="UP001345963"/>
    </source>
</evidence>
<comment type="caution">
    <text evidence="1">The sequence shown here is derived from an EMBL/GenBank/DDBJ whole genome shotgun (WGS) entry which is preliminary data.</text>
</comment>
<evidence type="ECO:0000313" key="1">
    <source>
        <dbReference type="EMBL" id="MED6232251.1"/>
    </source>
</evidence>
<reference evidence="1 2" key="1">
    <citation type="submission" date="2021-07" db="EMBL/GenBank/DDBJ databases">
        <authorList>
            <person name="Palmer J.M."/>
        </authorList>
    </citation>
    <scope>NUCLEOTIDE SEQUENCE [LARGE SCALE GENOMIC DNA]</scope>
    <source>
        <strain evidence="1 2">AT_MEX2019</strain>
        <tissue evidence="1">Muscle</tissue>
    </source>
</reference>
<dbReference type="Proteomes" id="UP001345963">
    <property type="component" value="Unassembled WGS sequence"/>
</dbReference>